<dbReference type="Proteomes" id="UP000196485">
    <property type="component" value="Unassembled WGS sequence"/>
</dbReference>
<dbReference type="RefSeq" id="WP_087819571.1">
    <property type="nucleotide sequence ID" value="NZ_FYAH01000001.1"/>
</dbReference>
<dbReference type="PANTHER" id="PTHR24960">
    <property type="entry name" value="PHOTOSYSTEM I IRON-SULFUR CENTER-RELATED"/>
    <property type="match status" value="1"/>
</dbReference>
<evidence type="ECO:0000256" key="4">
    <source>
        <dbReference type="ARBA" id="ARBA00023004"/>
    </source>
</evidence>
<keyword evidence="3" id="KW-0677">Repeat</keyword>
<gene>
    <name evidence="7" type="ORF">PAQU9191_00498</name>
</gene>
<keyword evidence="5" id="KW-0411">Iron-sulfur</keyword>
<feature type="domain" description="4Fe-4S ferredoxin-type" evidence="6">
    <location>
        <begin position="53"/>
        <end position="82"/>
    </location>
</feature>
<dbReference type="AlphaFoldDB" id="A0A1Y6KSY1"/>
<keyword evidence="2" id="KW-0479">Metal-binding</keyword>
<dbReference type="GO" id="GO:0051539">
    <property type="term" value="F:4 iron, 4 sulfur cluster binding"/>
    <property type="evidence" value="ECO:0007669"/>
    <property type="project" value="UniProtKB-KW"/>
</dbReference>
<sequence>MADRDERYYRSCLDHYHVSRRGLFRGLFGGLKNSQPQQQIAVLRDVARPPTALDEALFTALCNGCKTCEQQCSQQVIEWGDDNKPQLNLDYNHCTQCGECQRVCPTSALSSPIADTEYRPIFSAGCLNRVSGQCQTCVEQCPKRALSINNNQQPQVDSNRCDGCGLCRSNCYIGAVTLRLDTAT</sequence>
<proteinExistence type="predicted"/>
<accession>A0A1Y6KSY1</accession>
<dbReference type="Pfam" id="PF12838">
    <property type="entry name" value="Fer4_7"/>
    <property type="match status" value="1"/>
</dbReference>
<evidence type="ECO:0000256" key="1">
    <source>
        <dbReference type="ARBA" id="ARBA00022485"/>
    </source>
</evidence>
<feature type="domain" description="4Fe-4S ferredoxin-type" evidence="6">
    <location>
        <begin position="152"/>
        <end position="181"/>
    </location>
</feature>
<feature type="domain" description="4Fe-4S ferredoxin-type" evidence="6">
    <location>
        <begin position="118"/>
        <end position="151"/>
    </location>
</feature>
<dbReference type="InterPro" id="IPR050157">
    <property type="entry name" value="PSI_iron-sulfur_center"/>
</dbReference>
<dbReference type="NCBIfam" id="TIGR00402">
    <property type="entry name" value="napF"/>
    <property type="match status" value="1"/>
</dbReference>
<feature type="domain" description="4Fe-4S ferredoxin-type" evidence="6">
    <location>
        <begin position="85"/>
        <end position="115"/>
    </location>
</feature>
<evidence type="ECO:0000313" key="8">
    <source>
        <dbReference type="Proteomes" id="UP000196485"/>
    </source>
</evidence>
<dbReference type="InterPro" id="IPR004496">
    <property type="entry name" value="NapF"/>
</dbReference>
<keyword evidence="1" id="KW-0004">4Fe-4S</keyword>
<reference evidence="8" key="1">
    <citation type="submission" date="2017-06" db="EMBL/GenBank/DDBJ databases">
        <authorList>
            <person name="Rodrigo-Torres L."/>
            <person name="Arahal R. D."/>
            <person name="Lucena T."/>
        </authorList>
    </citation>
    <scope>NUCLEOTIDE SEQUENCE [LARGE SCALE GENOMIC DNA]</scope>
    <source>
        <strain evidence="8">type strain: CECT 9192</strain>
    </source>
</reference>
<dbReference type="EMBL" id="FYAH01000001">
    <property type="protein sequence ID" value="SMY15279.1"/>
    <property type="molecule type" value="Genomic_DNA"/>
</dbReference>
<protein>
    <submittedName>
        <fullName evidence="7">Ferredoxin-type protein</fullName>
    </submittedName>
</protein>
<dbReference type="PROSITE" id="PS51379">
    <property type="entry name" value="4FE4S_FER_2"/>
    <property type="match status" value="4"/>
</dbReference>
<evidence type="ECO:0000256" key="2">
    <source>
        <dbReference type="ARBA" id="ARBA00022723"/>
    </source>
</evidence>
<organism evidence="7 8">
    <name type="scientific">Photobacterium aquimaris</name>
    <dbReference type="NCBI Taxonomy" id="512643"/>
    <lineage>
        <taxon>Bacteria</taxon>
        <taxon>Pseudomonadati</taxon>
        <taxon>Pseudomonadota</taxon>
        <taxon>Gammaproteobacteria</taxon>
        <taxon>Vibrionales</taxon>
        <taxon>Vibrionaceae</taxon>
        <taxon>Photobacterium</taxon>
    </lineage>
</organism>
<dbReference type="SUPFAM" id="SSF54862">
    <property type="entry name" value="4Fe-4S ferredoxins"/>
    <property type="match status" value="1"/>
</dbReference>
<evidence type="ECO:0000256" key="3">
    <source>
        <dbReference type="ARBA" id="ARBA00022737"/>
    </source>
</evidence>
<dbReference type="Gene3D" id="3.30.70.20">
    <property type="match status" value="2"/>
</dbReference>
<dbReference type="InterPro" id="IPR017896">
    <property type="entry name" value="4Fe4S_Fe-S-bd"/>
</dbReference>
<keyword evidence="8" id="KW-1185">Reference proteome</keyword>
<name>A0A1Y6KSY1_9GAMM</name>
<evidence type="ECO:0000256" key="5">
    <source>
        <dbReference type="ARBA" id="ARBA00023014"/>
    </source>
</evidence>
<evidence type="ECO:0000313" key="7">
    <source>
        <dbReference type="EMBL" id="SMY15279.1"/>
    </source>
</evidence>
<dbReference type="GO" id="GO:0046872">
    <property type="term" value="F:metal ion binding"/>
    <property type="evidence" value="ECO:0007669"/>
    <property type="project" value="UniProtKB-KW"/>
</dbReference>
<dbReference type="PANTHER" id="PTHR24960:SF79">
    <property type="entry name" value="PHOTOSYSTEM I IRON-SULFUR CENTER"/>
    <property type="match status" value="1"/>
</dbReference>
<evidence type="ECO:0000259" key="6">
    <source>
        <dbReference type="PROSITE" id="PS51379"/>
    </source>
</evidence>
<dbReference type="InterPro" id="IPR017900">
    <property type="entry name" value="4Fe4S_Fe_S_CS"/>
</dbReference>
<keyword evidence="4" id="KW-0408">Iron</keyword>
<dbReference type="PROSITE" id="PS00198">
    <property type="entry name" value="4FE4S_FER_1"/>
    <property type="match status" value="1"/>
</dbReference>